<proteinExistence type="predicted"/>
<evidence type="ECO:0000313" key="1">
    <source>
        <dbReference type="EMBL" id="KLO04059.1"/>
    </source>
</evidence>
<keyword evidence="2" id="KW-1185">Reference proteome</keyword>
<protein>
    <submittedName>
        <fullName evidence="1">Uncharacterized protein</fullName>
    </submittedName>
</protein>
<dbReference type="InParanoid" id="A0A0H2QXH6"/>
<gene>
    <name evidence="1" type="ORF">SCHPADRAFT_763121</name>
</gene>
<name>A0A0H2QXH6_9AGAM</name>
<evidence type="ECO:0000313" key="2">
    <source>
        <dbReference type="Proteomes" id="UP000053477"/>
    </source>
</evidence>
<reference evidence="1 2" key="1">
    <citation type="submission" date="2015-04" db="EMBL/GenBank/DDBJ databases">
        <title>Complete genome sequence of Schizopora paradoxa KUC8140, a cosmopolitan wood degrader in East Asia.</title>
        <authorList>
            <consortium name="DOE Joint Genome Institute"/>
            <person name="Min B."/>
            <person name="Park H."/>
            <person name="Jang Y."/>
            <person name="Kim J.-J."/>
            <person name="Kim K.H."/>
            <person name="Pangilinan J."/>
            <person name="Lipzen A."/>
            <person name="Riley R."/>
            <person name="Grigoriev I.V."/>
            <person name="Spatafora J.W."/>
            <person name="Choi I.-G."/>
        </authorList>
    </citation>
    <scope>NUCLEOTIDE SEQUENCE [LARGE SCALE GENOMIC DNA]</scope>
    <source>
        <strain evidence="1 2">KUC8140</strain>
    </source>
</reference>
<dbReference type="EMBL" id="KQ086745">
    <property type="protein sequence ID" value="KLO04059.1"/>
    <property type="molecule type" value="Genomic_DNA"/>
</dbReference>
<dbReference type="AlphaFoldDB" id="A0A0H2QXH6"/>
<dbReference type="Proteomes" id="UP000053477">
    <property type="component" value="Unassembled WGS sequence"/>
</dbReference>
<accession>A0A0H2QXH6</accession>
<sequence length="67" mass="7456">MPWMRDRLDAFEMITLTGGLSAFIASLPLRARTGTRASTILMSLRSSLCFLSFISIHRVNALLSSPR</sequence>
<organism evidence="1 2">
    <name type="scientific">Schizopora paradoxa</name>
    <dbReference type="NCBI Taxonomy" id="27342"/>
    <lineage>
        <taxon>Eukaryota</taxon>
        <taxon>Fungi</taxon>
        <taxon>Dikarya</taxon>
        <taxon>Basidiomycota</taxon>
        <taxon>Agaricomycotina</taxon>
        <taxon>Agaricomycetes</taxon>
        <taxon>Hymenochaetales</taxon>
        <taxon>Schizoporaceae</taxon>
        <taxon>Schizopora</taxon>
    </lineage>
</organism>